<comment type="caution">
    <text evidence="9">The sequence shown here is derived from an EMBL/GenBank/DDBJ whole genome shotgun (WGS) entry which is preliminary data.</text>
</comment>
<feature type="transmembrane region" description="Helical" evidence="8">
    <location>
        <begin position="329"/>
        <end position="346"/>
    </location>
</feature>
<dbReference type="PANTHER" id="PTHR22926">
    <property type="entry name" value="PHOSPHO-N-ACETYLMURAMOYL-PENTAPEPTIDE-TRANSFERASE"/>
    <property type="match status" value="1"/>
</dbReference>
<feature type="transmembrane region" description="Helical" evidence="8">
    <location>
        <begin position="133"/>
        <end position="153"/>
    </location>
</feature>
<keyword evidence="5 8" id="KW-1133">Transmembrane helix</keyword>
<evidence type="ECO:0000256" key="5">
    <source>
        <dbReference type="ARBA" id="ARBA00022989"/>
    </source>
</evidence>
<dbReference type="GO" id="GO:0044038">
    <property type="term" value="P:cell wall macromolecule biosynthetic process"/>
    <property type="evidence" value="ECO:0007669"/>
    <property type="project" value="TreeGrafter"/>
</dbReference>
<dbReference type="Pfam" id="PF00953">
    <property type="entry name" value="Glycos_transf_4"/>
    <property type="match status" value="1"/>
</dbReference>
<feature type="transmembrane region" description="Helical" evidence="8">
    <location>
        <begin position="243"/>
        <end position="262"/>
    </location>
</feature>
<keyword evidence="7" id="KW-0460">Magnesium</keyword>
<evidence type="ECO:0000313" key="9">
    <source>
        <dbReference type="EMBL" id="TDR30386.1"/>
    </source>
</evidence>
<name>A0A4R6Y551_9BURK</name>
<feature type="transmembrane region" description="Helical" evidence="8">
    <location>
        <begin position="45"/>
        <end position="66"/>
    </location>
</feature>
<keyword evidence="7" id="KW-0479">Metal-binding</keyword>
<organism evidence="9 10">
    <name type="scientific">Hydromonas duriensis</name>
    <dbReference type="NCBI Taxonomy" id="1527608"/>
    <lineage>
        <taxon>Bacteria</taxon>
        <taxon>Pseudomonadati</taxon>
        <taxon>Pseudomonadota</taxon>
        <taxon>Betaproteobacteria</taxon>
        <taxon>Burkholderiales</taxon>
        <taxon>Burkholderiaceae</taxon>
        <taxon>Hydromonas</taxon>
    </lineage>
</organism>
<feature type="transmembrane region" description="Helical" evidence="8">
    <location>
        <begin position="165"/>
        <end position="182"/>
    </location>
</feature>
<feature type="transmembrane region" description="Helical" evidence="8">
    <location>
        <begin position="6"/>
        <end position="24"/>
    </location>
</feature>
<comment type="subcellular location">
    <subcellularLocation>
        <location evidence="1">Cell membrane</location>
        <topology evidence="1">Multi-pass membrane protein</topology>
    </subcellularLocation>
</comment>
<keyword evidence="3 9" id="KW-0808">Transferase</keyword>
<dbReference type="GO" id="GO:0046872">
    <property type="term" value="F:metal ion binding"/>
    <property type="evidence" value="ECO:0007669"/>
    <property type="project" value="UniProtKB-KW"/>
</dbReference>
<feature type="transmembrane region" description="Helical" evidence="8">
    <location>
        <begin position="218"/>
        <end position="237"/>
    </location>
</feature>
<dbReference type="GO" id="GO:0005886">
    <property type="term" value="C:plasma membrane"/>
    <property type="evidence" value="ECO:0007669"/>
    <property type="project" value="UniProtKB-SubCell"/>
</dbReference>
<feature type="transmembrane region" description="Helical" evidence="8">
    <location>
        <begin position="188"/>
        <end position="206"/>
    </location>
</feature>
<dbReference type="InterPro" id="IPR000715">
    <property type="entry name" value="Glycosyl_transferase_4"/>
</dbReference>
<proteinExistence type="predicted"/>
<dbReference type="GO" id="GO:0009103">
    <property type="term" value="P:lipopolysaccharide biosynthetic process"/>
    <property type="evidence" value="ECO:0007669"/>
    <property type="project" value="TreeGrafter"/>
</dbReference>
<keyword evidence="2" id="KW-1003">Cell membrane</keyword>
<evidence type="ECO:0000256" key="4">
    <source>
        <dbReference type="ARBA" id="ARBA00022692"/>
    </source>
</evidence>
<feature type="binding site" evidence="7">
    <location>
        <position position="157"/>
    </location>
    <ligand>
        <name>Mg(2+)</name>
        <dbReference type="ChEBI" id="CHEBI:18420"/>
    </ligand>
</feature>
<dbReference type="PANTHER" id="PTHR22926:SF3">
    <property type="entry name" value="UNDECAPRENYL-PHOSPHATE ALPHA-N-ACETYLGLUCOSAMINYL 1-PHOSPHATE TRANSFERASE"/>
    <property type="match status" value="1"/>
</dbReference>
<evidence type="ECO:0000256" key="2">
    <source>
        <dbReference type="ARBA" id="ARBA00022475"/>
    </source>
</evidence>
<comment type="cofactor">
    <cofactor evidence="7">
        <name>Mg(2+)</name>
        <dbReference type="ChEBI" id="CHEBI:18420"/>
    </cofactor>
</comment>
<sequence>MIYFFTSLFFSFLTTLLLVRYHHIHSHISHDHELDGPQKFHNEPVPRIGGIGIFVGLVTFLIFSAYRKHPSVQDILFLTLSSGFAFGAGLLEDFIKCVPPFKRLLFTALSAIVAFYLVSGATVNRLDLGWLDILFTISIFSCLFTAVSVAGIANSINIIDGFNGLSSVVVCTMLLSIAYVAFVVGDTFVLSTSLALIGAILGFFIWNYPSGYIFLGDGGAYLIGFFVAELAVILVGRHATVSAWYPALLFMYPMIETLFSMYRRWLKRKPASEPDGVHLHSLLYRRMIRWVVGYQHISIERRNAMTSPYLWLLSSMAVAPATIFFESTFILISFCILFAVSYIWIYRRIIRFNSPSWLNWLYLSHHDDAEK</sequence>
<accession>A0A4R6Y551</accession>
<dbReference type="GO" id="GO:0016780">
    <property type="term" value="F:phosphotransferase activity, for other substituted phosphate groups"/>
    <property type="evidence" value="ECO:0007669"/>
    <property type="project" value="InterPro"/>
</dbReference>
<evidence type="ECO:0000256" key="6">
    <source>
        <dbReference type="ARBA" id="ARBA00023136"/>
    </source>
</evidence>
<protein>
    <submittedName>
        <fullName evidence="9">UDP-N-acetylmuramyl pentapeptide phosphotransferase/UDP-N-acetylglucosamine-1-phosphate transferase</fullName>
    </submittedName>
</protein>
<feature type="transmembrane region" description="Helical" evidence="8">
    <location>
        <begin position="103"/>
        <end position="121"/>
    </location>
</feature>
<reference evidence="9 10" key="1">
    <citation type="submission" date="2019-03" db="EMBL/GenBank/DDBJ databases">
        <title>Genomic Encyclopedia of Type Strains, Phase IV (KMG-IV): sequencing the most valuable type-strain genomes for metagenomic binning, comparative biology and taxonomic classification.</title>
        <authorList>
            <person name="Goeker M."/>
        </authorList>
    </citation>
    <scope>NUCLEOTIDE SEQUENCE [LARGE SCALE GENOMIC DNA]</scope>
    <source>
        <strain evidence="9 10">DSM 102852</strain>
    </source>
</reference>
<evidence type="ECO:0000256" key="7">
    <source>
        <dbReference type="PIRSR" id="PIRSR600715-1"/>
    </source>
</evidence>
<evidence type="ECO:0000256" key="1">
    <source>
        <dbReference type="ARBA" id="ARBA00004651"/>
    </source>
</evidence>
<feature type="binding site" evidence="7">
    <location>
        <position position="217"/>
    </location>
    <ligand>
        <name>Mg(2+)</name>
        <dbReference type="ChEBI" id="CHEBI:18420"/>
    </ligand>
</feature>
<dbReference type="CDD" id="cd06912">
    <property type="entry name" value="GT_MraY_like"/>
    <property type="match status" value="1"/>
</dbReference>
<dbReference type="EMBL" id="SNZE01000021">
    <property type="protein sequence ID" value="TDR30386.1"/>
    <property type="molecule type" value="Genomic_DNA"/>
</dbReference>
<evidence type="ECO:0000256" key="8">
    <source>
        <dbReference type="SAM" id="Phobius"/>
    </source>
</evidence>
<evidence type="ECO:0000256" key="3">
    <source>
        <dbReference type="ARBA" id="ARBA00022679"/>
    </source>
</evidence>
<dbReference type="OrthoDB" id="9783652at2"/>
<feature type="transmembrane region" description="Helical" evidence="8">
    <location>
        <begin position="304"/>
        <end position="323"/>
    </location>
</feature>
<keyword evidence="10" id="KW-1185">Reference proteome</keyword>
<dbReference type="AlphaFoldDB" id="A0A4R6Y551"/>
<keyword evidence="6 8" id="KW-0472">Membrane</keyword>
<evidence type="ECO:0000313" key="10">
    <source>
        <dbReference type="Proteomes" id="UP000294480"/>
    </source>
</evidence>
<dbReference type="GO" id="GO:0071555">
    <property type="term" value="P:cell wall organization"/>
    <property type="evidence" value="ECO:0007669"/>
    <property type="project" value="TreeGrafter"/>
</dbReference>
<dbReference type="Proteomes" id="UP000294480">
    <property type="component" value="Unassembled WGS sequence"/>
</dbReference>
<gene>
    <name evidence="9" type="ORF">DFR44_1212</name>
</gene>
<dbReference type="RefSeq" id="WP_133621148.1">
    <property type="nucleotide sequence ID" value="NZ_SNZE01000021.1"/>
</dbReference>
<keyword evidence="4 8" id="KW-0812">Transmembrane</keyword>